<dbReference type="InterPro" id="IPR051024">
    <property type="entry name" value="GlcNAc_Chitin_IntDeg"/>
</dbReference>
<dbReference type="CDD" id="cd21177">
    <property type="entry name" value="LPMO_AA10"/>
    <property type="match status" value="1"/>
</dbReference>
<protein>
    <recommendedName>
        <fullName evidence="4">Chitin-binding type-4 domain-containing protein</fullName>
    </recommendedName>
</protein>
<organism evidence="5 6">
    <name type="scientific">Paenibacillus agilis</name>
    <dbReference type="NCBI Taxonomy" id="3020863"/>
    <lineage>
        <taxon>Bacteria</taxon>
        <taxon>Bacillati</taxon>
        <taxon>Bacillota</taxon>
        <taxon>Bacilli</taxon>
        <taxon>Bacillales</taxon>
        <taxon>Paenibacillaceae</taxon>
        <taxon>Paenibacillus</taxon>
    </lineage>
</organism>
<evidence type="ECO:0000313" key="6">
    <source>
        <dbReference type="Proteomes" id="UP000318102"/>
    </source>
</evidence>
<dbReference type="FunFam" id="2.70.50.50:FF:000001">
    <property type="entry name" value="Chitin-binding protein"/>
    <property type="match status" value="1"/>
</dbReference>
<evidence type="ECO:0000256" key="1">
    <source>
        <dbReference type="ARBA" id="ARBA00004613"/>
    </source>
</evidence>
<dbReference type="OrthoDB" id="2702399at2"/>
<evidence type="ECO:0000313" key="5">
    <source>
        <dbReference type="EMBL" id="TVX93153.1"/>
    </source>
</evidence>
<dbReference type="InterPro" id="IPR004302">
    <property type="entry name" value="Cellulose/chitin-bd_N"/>
</dbReference>
<dbReference type="AlphaFoldDB" id="A0A559IZW6"/>
<dbReference type="Gene3D" id="2.70.50.50">
    <property type="entry name" value="chitin-binding protein cbp21"/>
    <property type="match status" value="1"/>
</dbReference>
<keyword evidence="6" id="KW-1185">Reference proteome</keyword>
<feature type="domain" description="Chitin-binding type-4" evidence="4">
    <location>
        <begin position="40"/>
        <end position="203"/>
    </location>
</feature>
<proteinExistence type="predicted"/>
<dbReference type="SUPFAM" id="SSF81296">
    <property type="entry name" value="E set domains"/>
    <property type="match status" value="1"/>
</dbReference>
<dbReference type="Proteomes" id="UP000318102">
    <property type="component" value="Unassembled WGS sequence"/>
</dbReference>
<dbReference type="EMBL" id="VNJK01000001">
    <property type="protein sequence ID" value="TVX93153.1"/>
    <property type="molecule type" value="Genomic_DNA"/>
</dbReference>
<keyword evidence="3" id="KW-0732">Signal</keyword>
<evidence type="ECO:0000259" key="4">
    <source>
        <dbReference type="Pfam" id="PF03067"/>
    </source>
</evidence>
<dbReference type="PANTHER" id="PTHR34823">
    <property type="entry name" value="GLCNAC-BINDING PROTEIN A"/>
    <property type="match status" value="1"/>
</dbReference>
<dbReference type="PANTHER" id="PTHR34823:SF1">
    <property type="entry name" value="CHITIN-BINDING TYPE-4 DOMAIN-CONTAINING PROTEIN"/>
    <property type="match status" value="1"/>
</dbReference>
<sequence>MIQTRTLLNPFKSVPFLAAFAMTLLLALISVVFAQQASAHGYIESPKSRSYKCNQLINVNCGQVQYNPHDLEGLKGFPAAGPADGQITSAGRGTYSVLNTQTATRWDKTTLSGGQNTFSWHLTTAHATTNWKYYITKKNWDPNQPIKRSDLELFCTYNDGGAKPPMKVNHTCNVPTDRTGYHVILGTWDVFDTNNAFYQAIDVNLTNSVSALESSSTPGNIASIVQSLNNVALNTVNTNITSYYEVFHNTTV</sequence>
<gene>
    <name evidence="5" type="ORF">FPZ44_08825</name>
</gene>
<name>A0A559IZW6_9BACL</name>
<accession>A0A559IZW6</accession>
<reference evidence="5 6" key="1">
    <citation type="submission" date="2019-07" db="EMBL/GenBank/DDBJ databases">
        <authorList>
            <person name="Kim J."/>
        </authorList>
    </citation>
    <scope>NUCLEOTIDE SEQUENCE [LARGE SCALE GENOMIC DNA]</scope>
    <source>
        <strain evidence="5 6">N4</strain>
    </source>
</reference>
<dbReference type="InterPro" id="IPR014756">
    <property type="entry name" value="Ig_E-set"/>
</dbReference>
<dbReference type="GO" id="GO:0005576">
    <property type="term" value="C:extracellular region"/>
    <property type="evidence" value="ECO:0007669"/>
    <property type="project" value="UniProtKB-SubCell"/>
</dbReference>
<dbReference type="Pfam" id="PF03067">
    <property type="entry name" value="LPMO_10"/>
    <property type="match status" value="1"/>
</dbReference>
<dbReference type="RefSeq" id="WP_144989356.1">
    <property type="nucleotide sequence ID" value="NZ_VNJK01000001.1"/>
</dbReference>
<evidence type="ECO:0000256" key="2">
    <source>
        <dbReference type="ARBA" id="ARBA00022525"/>
    </source>
</evidence>
<evidence type="ECO:0000256" key="3">
    <source>
        <dbReference type="ARBA" id="ARBA00022729"/>
    </source>
</evidence>
<comment type="caution">
    <text evidence="5">The sequence shown here is derived from an EMBL/GenBank/DDBJ whole genome shotgun (WGS) entry which is preliminary data.</text>
</comment>
<keyword evidence="2" id="KW-0964">Secreted</keyword>
<comment type="subcellular location">
    <subcellularLocation>
        <location evidence="1">Secreted</location>
    </subcellularLocation>
</comment>